<comment type="caution">
    <text evidence="9">The sequence shown here is derived from an EMBL/GenBank/DDBJ whole genome shotgun (WGS) entry which is preliminary data.</text>
</comment>
<evidence type="ECO:0000256" key="4">
    <source>
        <dbReference type="ARBA" id="ARBA00023274"/>
    </source>
</evidence>
<dbReference type="FunFam" id="3.90.1180.10:FF:000001">
    <property type="entry name" value="50S ribosomal protein L13"/>
    <property type="match status" value="1"/>
</dbReference>
<evidence type="ECO:0000256" key="6">
    <source>
        <dbReference type="HAMAP-Rule" id="MF_01366"/>
    </source>
</evidence>
<organism evidence="9 10">
    <name type="scientific">Aquifex aeolicus</name>
    <dbReference type="NCBI Taxonomy" id="63363"/>
    <lineage>
        <taxon>Bacteria</taxon>
        <taxon>Pseudomonadati</taxon>
        <taxon>Aquificota</taxon>
        <taxon>Aquificia</taxon>
        <taxon>Aquificales</taxon>
        <taxon>Aquificaceae</taxon>
        <taxon>Aquifex</taxon>
    </lineage>
</organism>
<dbReference type="GO" id="GO:0003729">
    <property type="term" value="F:mRNA binding"/>
    <property type="evidence" value="ECO:0007669"/>
    <property type="project" value="TreeGrafter"/>
</dbReference>
<dbReference type="HAMAP" id="MF_01366">
    <property type="entry name" value="Ribosomal_uL13"/>
    <property type="match status" value="1"/>
</dbReference>
<dbReference type="PIRSF" id="PIRSF002181">
    <property type="entry name" value="Ribosomal_L13"/>
    <property type="match status" value="1"/>
</dbReference>
<reference evidence="9" key="1">
    <citation type="journal article" date="2020" name="ISME J.">
        <title>Gammaproteobacteria mediating utilization of methyl-, sulfur- and petroleum organic compounds in deep ocean hydrothermal plumes.</title>
        <authorList>
            <person name="Zhou Z."/>
            <person name="Liu Y."/>
            <person name="Pan J."/>
            <person name="Cron B.R."/>
            <person name="Toner B.M."/>
            <person name="Anantharaman K."/>
            <person name="Breier J.A."/>
            <person name="Dick G.J."/>
            <person name="Li M."/>
        </authorList>
    </citation>
    <scope>NUCLEOTIDE SEQUENCE</scope>
    <source>
        <strain evidence="9">SZUA-1501</strain>
    </source>
</reference>
<accession>A0A9D1CF52</accession>
<proteinExistence type="inferred from homology"/>
<evidence type="ECO:0000256" key="8">
    <source>
        <dbReference type="RuleBase" id="RU003878"/>
    </source>
</evidence>
<dbReference type="InterPro" id="IPR005822">
    <property type="entry name" value="Ribosomal_uL13"/>
</dbReference>
<dbReference type="GO" id="GO:0022625">
    <property type="term" value="C:cytosolic large ribosomal subunit"/>
    <property type="evidence" value="ECO:0007669"/>
    <property type="project" value="TreeGrafter"/>
</dbReference>
<dbReference type="GO" id="GO:0006412">
    <property type="term" value="P:translation"/>
    <property type="evidence" value="ECO:0007669"/>
    <property type="project" value="UniProtKB-UniRule"/>
</dbReference>
<evidence type="ECO:0000313" key="9">
    <source>
        <dbReference type="EMBL" id="HIP97792.1"/>
    </source>
</evidence>
<dbReference type="PANTHER" id="PTHR11545">
    <property type="entry name" value="RIBOSOMAL PROTEIN L13"/>
    <property type="match status" value="1"/>
</dbReference>
<gene>
    <name evidence="6 8" type="primary">rplM</name>
    <name evidence="9" type="ORF">EYH37_00260</name>
</gene>
<keyword evidence="3 6" id="KW-0689">Ribosomal protein</keyword>
<evidence type="ECO:0000256" key="3">
    <source>
        <dbReference type="ARBA" id="ARBA00022980"/>
    </source>
</evidence>
<dbReference type="Gene3D" id="3.90.1180.10">
    <property type="entry name" value="Ribosomal protein L13"/>
    <property type="match status" value="1"/>
</dbReference>
<dbReference type="InterPro" id="IPR036899">
    <property type="entry name" value="Ribosomal_uL13_sf"/>
</dbReference>
<dbReference type="AlphaFoldDB" id="A0A9D1CF52"/>
<evidence type="ECO:0000256" key="2">
    <source>
        <dbReference type="ARBA" id="ARBA00011838"/>
    </source>
</evidence>
<evidence type="ECO:0000313" key="10">
    <source>
        <dbReference type="Proteomes" id="UP000606463"/>
    </source>
</evidence>
<dbReference type="GO" id="GO:0003735">
    <property type="term" value="F:structural constituent of ribosome"/>
    <property type="evidence" value="ECO:0007669"/>
    <property type="project" value="InterPro"/>
</dbReference>
<dbReference type="EMBL" id="DQVE01000002">
    <property type="protein sequence ID" value="HIP97792.1"/>
    <property type="molecule type" value="Genomic_DNA"/>
</dbReference>
<sequence>MKTYRIKPYEVKRDWYIVDATGKTLGRLATQIAKILMGKHKVYWSPDIDVGDFVIVVNAEKISVTGKKMDKKLYRWHSGYPGGFKERPLRWMLQHNPEKVIKLAVKRMLPKNKLGHRMMKRLKVYAGPNHPHQAQQPKPLEINA</sequence>
<dbReference type="InterPro" id="IPR023563">
    <property type="entry name" value="Ribosomal_uL13_CS"/>
</dbReference>
<comment type="subunit">
    <text evidence="2 6">Part of the 50S ribosomal subunit.</text>
</comment>
<dbReference type="NCBIfam" id="TIGR01066">
    <property type="entry name" value="rplM_bact"/>
    <property type="match status" value="1"/>
</dbReference>
<comment type="function">
    <text evidence="6 8">This protein is one of the early assembly proteins of the 50S ribosomal subunit, although it is not seen to bind rRNA by itself. It is important during the early stages of 50S assembly.</text>
</comment>
<keyword evidence="4 6" id="KW-0687">Ribonucleoprotein</keyword>
<evidence type="ECO:0000256" key="7">
    <source>
        <dbReference type="RuleBase" id="RU003877"/>
    </source>
</evidence>
<dbReference type="PANTHER" id="PTHR11545:SF2">
    <property type="entry name" value="LARGE RIBOSOMAL SUBUNIT PROTEIN UL13M"/>
    <property type="match status" value="1"/>
</dbReference>
<comment type="similarity">
    <text evidence="1 6 7">Belongs to the universal ribosomal protein uL13 family.</text>
</comment>
<dbReference type="CDD" id="cd00392">
    <property type="entry name" value="Ribosomal_L13"/>
    <property type="match status" value="1"/>
</dbReference>
<dbReference type="Pfam" id="PF00572">
    <property type="entry name" value="Ribosomal_L13"/>
    <property type="match status" value="1"/>
</dbReference>
<name>A0A9D1CF52_AQUAO</name>
<evidence type="ECO:0000256" key="1">
    <source>
        <dbReference type="ARBA" id="ARBA00006227"/>
    </source>
</evidence>
<dbReference type="Proteomes" id="UP000606463">
    <property type="component" value="Unassembled WGS sequence"/>
</dbReference>
<dbReference type="SUPFAM" id="SSF52161">
    <property type="entry name" value="Ribosomal protein L13"/>
    <property type="match status" value="1"/>
</dbReference>
<dbReference type="GO" id="GO:0017148">
    <property type="term" value="P:negative regulation of translation"/>
    <property type="evidence" value="ECO:0007669"/>
    <property type="project" value="TreeGrafter"/>
</dbReference>
<protein>
    <recommendedName>
        <fullName evidence="5 6">Large ribosomal subunit protein uL13</fullName>
    </recommendedName>
</protein>
<dbReference type="PROSITE" id="PS00783">
    <property type="entry name" value="RIBOSOMAL_L13"/>
    <property type="match status" value="1"/>
</dbReference>
<evidence type="ECO:0000256" key="5">
    <source>
        <dbReference type="ARBA" id="ARBA00035201"/>
    </source>
</evidence>
<dbReference type="InterPro" id="IPR005823">
    <property type="entry name" value="Ribosomal_uL13_bac-type"/>
</dbReference>